<reference evidence="4 5" key="1">
    <citation type="submission" date="2024-03" db="EMBL/GenBank/DDBJ databases">
        <title>A high-quality draft genome sequence of Diaporthe vaccinii, a causative agent of upright dieback and viscid rot disease in cranberry plants.</title>
        <authorList>
            <person name="Sarrasin M."/>
            <person name="Lang B.F."/>
            <person name="Burger G."/>
        </authorList>
    </citation>
    <scope>NUCLEOTIDE SEQUENCE [LARGE SCALE GENOMIC DNA]</scope>
    <source>
        <strain evidence="4 5">IS7</strain>
    </source>
</reference>
<evidence type="ECO:0000313" key="5">
    <source>
        <dbReference type="Proteomes" id="UP001600888"/>
    </source>
</evidence>
<dbReference type="PROSITE" id="PS00463">
    <property type="entry name" value="ZN2_CY6_FUNGAL_1"/>
    <property type="match status" value="1"/>
</dbReference>
<keyword evidence="5" id="KW-1185">Reference proteome</keyword>
<feature type="compositionally biased region" description="Low complexity" evidence="2">
    <location>
        <begin position="112"/>
        <end position="124"/>
    </location>
</feature>
<gene>
    <name evidence="4" type="ORF">FJTKL_01901</name>
</gene>
<evidence type="ECO:0000256" key="1">
    <source>
        <dbReference type="ARBA" id="ARBA00023242"/>
    </source>
</evidence>
<keyword evidence="1" id="KW-0539">Nucleus</keyword>
<feature type="compositionally biased region" description="Basic and acidic residues" evidence="2">
    <location>
        <begin position="568"/>
        <end position="585"/>
    </location>
</feature>
<feature type="compositionally biased region" description="Polar residues" evidence="2">
    <location>
        <begin position="136"/>
        <end position="146"/>
    </location>
</feature>
<dbReference type="PROSITE" id="PS50048">
    <property type="entry name" value="ZN2_CY6_FUNGAL_2"/>
    <property type="match status" value="1"/>
</dbReference>
<sequence length="597" mass="65907">MVYCGKASLGCSSCRKRRIKCDRRQPECTQCIRVSKVCPGYRDQLSLMFRDETVKVEKRVRASWGCEDGNASSSASSSTDATARQGPAKTKRSSSIASSATSGSLYVSTPSSSYASVSPISPNSPGARGRSPSPLFATSSPATIRSQGEGWNPSKLPVAIPTDPAELGLSFYVDHYIIGYPDEVRKAEDLSSQIWFQSSSSQATMAAMGLAGLGNLHDDKQLQHLSRIKYGEALSLANEALHNPLQNLEAAIKTTVMLALFQCVHATHESHENVRVHLLGCLALIRSAPPIRTRPALGIRGVLQLCYSLLVPCVTSGVSLPENFFDWLRESKTSDLLPEDEKPGADLIPIIARFARLNATLRTRVHADGDEPTEQILQQLLAVDAEMDGWESSQEGKWKYEVVSSPDLPREAIFRGSYHRYSNVWASRIWNHYRWARLLTNQRILELVAENPRTAARAGLKPPPGIPLQEERIRETVRRLAVDVLKSVPTHYRHPRLSREELDSVQSQGGAGSGAFGLPHLGFQLRVAACAPGVPYDVWRWALDVLETVWSELGMLHAKSLADELRKHRDKLDRDSIKGKLKTERDEDSEGGLRVGE</sequence>
<proteinExistence type="predicted"/>
<feature type="region of interest" description="Disordered" evidence="2">
    <location>
        <begin position="112"/>
        <end position="155"/>
    </location>
</feature>
<evidence type="ECO:0000256" key="2">
    <source>
        <dbReference type="SAM" id="MobiDB-lite"/>
    </source>
</evidence>
<protein>
    <recommendedName>
        <fullName evidence="3">Zn(2)-C6 fungal-type domain-containing protein</fullName>
    </recommendedName>
</protein>
<dbReference type="PANTHER" id="PTHR38791">
    <property type="entry name" value="ZN(II)2CYS6 TRANSCRIPTION FACTOR (EUROFUNG)-RELATED-RELATED"/>
    <property type="match status" value="1"/>
</dbReference>
<dbReference type="InterPro" id="IPR053175">
    <property type="entry name" value="DHMBA_Reg_Transcription_Factor"/>
</dbReference>
<dbReference type="InterPro" id="IPR001138">
    <property type="entry name" value="Zn2Cys6_DnaBD"/>
</dbReference>
<feature type="region of interest" description="Disordered" evidence="2">
    <location>
        <begin position="568"/>
        <end position="597"/>
    </location>
</feature>
<dbReference type="SUPFAM" id="SSF57701">
    <property type="entry name" value="Zn2/Cys6 DNA-binding domain"/>
    <property type="match status" value="1"/>
</dbReference>
<accession>A0ABR4F4P5</accession>
<feature type="domain" description="Zn(2)-C6 fungal-type" evidence="3">
    <location>
        <begin position="10"/>
        <end position="38"/>
    </location>
</feature>
<comment type="caution">
    <text evidence="4">The sequence shown here is derived from an EMBL/GenBank/DDBJ whole genome shotgun (WGS) entry which is preliminary data.</text>
</comment>
<dbReference type="PANTHER" id="PTHR38791:SF5">
    <property type="entry name" value="TRANSCRIPTION FACTOR DBAG-RELATED"/>
    <property type="match status" value="1"/>
</dbReference>
<name>A0ABR4F4P5_9PEZI</name>
<evidence type="ECO:0000259" key="3">
    <source>
        <dbReference type="PROSITE" id="PS50048"/>
    </source>
</evidence>
<feature type="region of interest" description="Disordered" evidence="2">
    <location>
        <begin position="66"/>
        <end position="96"/>
    </location>
</feature>
<organism evidence="4 5">
    <name type="scientific">Diaporthe vaccinii</name>
    <dbReference type="NCBI Taxonomy" id="105482"/>
    <lineage>
        <taxon>Eukaryota</taxon>
        <taxon>Fungi</taxon>
        <taxon>Dikarya</taxon>
        <taxon>Ascomycota</taxon>
        <taxon>Pezizomycotina</taxon>
        <taxon>Sordariomycetes</taxon>
        <taxon>Sordariomycetidae</taxon>
        <taxon>Diaporthales</taxon>
        <taxon>Diaporthaceae</taxon>
        <taxon>Diaporthe</taxon>
        <taxon>Diaporthe eres species complex</taxon>
    </lineage>
</organism>
<dbReference type="Proteomes" id="UP001600888">
    <property type="component" value="Unassembled WGS sequence"/>
</dbReference>
<dbReference type="SMART" id="SM00066">
    <property type="entry name" value="GAL4"/>
    <property type="match status" value="1"/>
</dbReference>
<dbReference type="InterPro" id="IPR036864">
    <property type="entry name" value="Zn2-C6_fun-type_DNA-bd_sf"/>
</dbReference>
<dbReference type="CDD" id="cd00067">
    <property type="entry name" value="GAL4"/>
    <property type="match status" value="1"/>
</dbReference>
<evidence type="ECO:0000313" key="4">
    <source>
        <dbReference type="EMBL" id="KAL2289664.1"/>
    </source>
</evidence>
<feature type="compositionally biased region" description="Low complexity" evidence="2">
    <location>
        <begin position="71"/>
        <end position="83"/>
    </location>
</feature>
<dbReference type="Gene3D" id="4.10.240.10">
    <property type="entry name" value="Zn(2)-C6 fungal-type DNA-binding domain"/>
    <property type="match status" value="1"/>
</dbReference>
<dbReference type="Pfam" id="PF00172">
    <property type="entry name" value="Zn_clus"/>
    <property type="match status" value="1"/>
</dbReference>
<dbReference type="EMBL" id="JBAWTH010000012">
    <property type="protein sequence ID" value="KAL2289664.1"/>
    <property type="molecule type" value="Genomic_DNA"/>
</dbReference>